<reference evidence="2" key="1">
    <citation type="submission" date="2015-12" db="EMBL/GenBank/DDBJ databases">
        <title>De novo transcriptome assembly of four potential Pierce s Disease insect vectors from Arizona vineyards.</title>
        <authorList>
            <person name="Tassone E.E."/>
        </authorList>
    </citation>
    <scope>NUCLEOTIDE SEQUENCE</scope>
</reference>
<feature type="region of interest" description="Disordered" evidence="1">
    <location>
        <begin position="1"/>
        <end position="129"/>
    </location>
</feature>
<evidence type="ECO:0000256" key="1">
    <source>
        <dbReference type="SAM" id="MobiDB-lite"/>
    </source>
</evidence>
<feature type="non-terminal residue" evidence="2">
    <location>
        <position position="129"/>
    </location>
</feature>
<sequence>GGGRWAYGRSPGSGGQGGGSLSHHRAPPPQQHNNRAAEAEDIMGRGPRGRSGLYYSPPGTSYTIVERPAPQQPRGTYLGSSTTFNNFRQPSSNKKRPISPEQVLKLFSHNNNLKPDLRDHPPPRGPSRW</sequence>
<evidence type="ECO:0000313" key="2">
    <source>
        <dbReference type="EMBL" id="JAS22469.1"/>
    </source>
</evidence>
<protein>
    <submittedName>
        <fullName evidence="2">Uncharacterized protein</fullName>
    </submittedName>
</protein>
<accession>A0A1B6D9U1</accession>
<feature type="compositionally biased region" description="Gly residues" evidence="1">
    <location>
        <begin position="1"/>
        <end position="20"/>
    </location>
</feature>
<feature type="non-terminal residue" evidence="2">
    <location>
        <position position="1"/>
    </location>
</feature>
<dbReference type="EMBL" id="GEDC01014829">
    <property type="protein sequence ID" value="JAS22469.1"/>
    <property type="molecule type" value="Transcribed_RNA"/>
</dbReference>
<feature type="compositionally biased region" description="Polar residues" evidence="1">
    <location>
        <begin position="78"/>
        <end position="92"/>
    </location>
</feature>
<proteinExistence type="predicted"/>
<name>A0A1B6D9U1_9HEMI</name>
<organism evidence="2">
    <name type="scientific">Clastoptera arizonana</name>
    <name type="common">Arizona spittle bug</name>
    <dbReference type="NCBI Taxonomy" id="38151"/>
    <lineage>
        <taxon>Eukaryota</taxon>
        <taxon>Metazoa</taxon>
        <taxon>Ecdysozoa</taxon>
        <taxon>Arthropoda</taxon>
        <taxon>Hexapoda</taxon>
        <taxon>Insecta</taxon>
        <taxon>Pterygota</taxon>
        <taxon>Neoptera</taxon>
        <taxon>Paraneoptera</taxon>
        <taxon>Hemiptera</taxon>
        <taxon>Auchenorrhyncha</taxon>
        <taxon>Cercopoidea</taxon>
        <taxon>Clastopteridae</taxon>
        <taxon>Clastoptera</taxon>
    </lineage>
</organism>
<dbReference type="AlphaFoldDB" id="A0A1B6D9U1"/>
<gene>
    <name evidence="2" type="ORF">g.45208</name>
</gene>